<gene>
    <name evidence="2" type="ORF">OL599_18950</name>
</gene>
<name>A0AA41YMJ1_9PROT</name>
<dbReference type="Pfam" id="PF00561">
    <property type="entry name" value="Abhydrolase_1"/>
    <property type="match status" value="1"/>
</dbReference>
<dbReference type="RefSeq" id="WP_264715463.1">
    <property type="nucleotide sequence ID" value="NZ_JAPDNT010000022.1"/>
</dbReference>
<dbReference type="EMBL" id="JAPDNT010000022">
    <property type="protein sequence ID" value="MCW3476646.1"/>
    <property type="molecule type" value="Genomic_DNA"/>
</dbReference>
<evidence type="ECO:0000313" key="3">
    <source>
        <dbReference type="Proteomes" id="UP001165679"/>
    </source>
</evidence>
<dbReference type="GO" id="GO:0016787">
    <property type="term" value="F:hydrolase activity"/>
    <property type="evidence" value="ECO:0007669"/>
    <property type="project" value="UniProtKB-KW"/>
</dbReference>
<dbReference type="SUPFAM" id="SSF53474">
    <property type="entry name" value="alpha/beta-Hydrolases"/>
    <property type="match status" value="1"/>
</dbReference>
<reference evidence="2" key="2">
    <citation type="submission" date="2022-10" db="EMBL/GenBank/DDBJ databases">
        <authorList>
            <person name="Trinh H.N."/>
        </authorList>
    </citation>
    <scope>NUCLEOTIDE SEQUENCE</scope>
    <source>
        <strain evidence="2">RN2-1</strain>
    </source>
</reference>
<keyword evidence="3" id="KW-1185">Reference proteome</keyword>
<organism evidence="2 3">
    <name type="scientific">Limobrevibacterium gyesilva</name>
    <dbReference type="NCBI Taxonomy" id="2991712"/>
    <lineage>
        <taxon>Bacteria</taxon>
        <taxon>Pseudomonadati</taxon>
        <taxon>Pseudomonadota</taxon>
        <taxon>Alphaproteobacteria</taxon>
        <taxon>Acetobacterales</taxon>
        <taxon>Acetobacteraceae</taxon>
        <taxon>Limobrevibacterium</taxon>
    </lineage>
</organism>
<proteinExistence type="predicted"/>
<accession>A0AA41YMJ1</accession>
<evidence type="ECO:0000259" key="1">
    <source>
        <dbReference type="Pfam" id="PF00561"/>
    </source>
</evidence>
<sequence>MITLDGKRIETAWWGPGPDVAPTLVLLHEGLGCVALWRGFPEKLAAATGFGVFAYSRLGYGTSDPVPLPRPVSYMHDEARDMLGRVLDAAGIRRCILVGHSDGASIAALYAGGVQDFRVRGLALLSPHYFVEAICLDAIAQARTAYETGDLRARLARYHDNVDVAFRGWNGAWLDPAFRAWDITDALAHIRVPVLQLQGLDDPYGTVAQPHIAEEVAYCPVETVLLDAKHAPQFEAPTESLSAITDFAHRIFRVHEP</sequence>
<dbReference type="PANTHER" id="PTHR43689">
    <property type="entry name" value="HYDROLASE"/>
    <property type="match status" value="1"/>
</dbReference>
<dbReference type="InterPro" id="IPR029058">
    <property type="entry name" value="AB_hydrolase_fold"/>
</dbReference>
<keyword evidence="2" id="KW-0378">Hydrolase</keyword>
<reference evidence="2" key="1">
    <citation type="submission" date="2022-09" db="EMBL/GenBank/DDBJ databases">
        <title>Rhodovastum sp. nov. RN2-1 isolated from soil in Seongnam, South Korea.</title>
        <authorList>
            <person name="Le N.T."/>
        </authorList>
    </citation>
    <scope>NUCLEOTIDE SEQUENCE</scope>
    <source>
        <strain evidence="2">RN2-1</strain>
    </source>
</reference>
<dbReference type="Proteomes" id="UP001165679">
    <property type="component" value="Unassembled WGS sequence"/>
</dbReference>
<feature type="domain" description="AB hydrolase-1" evidence="1">
    <location>
        <begin position="22"/>
        <end position="166"/>
    </location>
</feature>
<protein>
    <submittedName>
        <fullName evidence="2">Alpha/beta hydrolase</fullName>
    </submittedName>
</protein>
<dbReference type="Gene3D" id="3.40.50.1820">
    <property type="entry name" value="alpha/beta hydrolase"/>
    <property type="match status" value="1"/>
</dbReference>
<dbReference type="AlphaFoldDB" id="A0AA41YMJ1"/>
<evidence type="ECO:0000313" key="2">
    <source>
        <dbReference type="EMBL" id="MCW3476646.1"/>
    </source>
</evidence>
<dbReference type="InterPro" id="IPR000073">
    <property type="entry name" value="AB_hydrolase_1"/>
</dbReference>
<dbReference type="PANTHER" id="PTHR43689:SF8">
    <property type="entry name" value="ALPHA_BETA-HYDROLASES SUPERFAMILY PROTEIN"/>
    <property type="match status" value="1"/>
</dbReference>
<comment type="caution">
    <text evidence="2">The sequence shown here is derived from an EMBL/GenBank/DDBJ whole genome shotgun (WGS) entry which is preliminary data.</text>
</comment>